<keyword evidence="3" id="KW-0106">Calcium</keyword>
<feature type="transmembrane region" description="Helical" evidence="7">
    <location>
        <begin position="175"/>
        <end position="198"/>
    </location>
</feature>
<protein>
    <recommendedName>
        <fullName evidence="8">EF-hand domain-containing protein</fullName>
    </recommendedName>
</protein>
<dbReference type="EMBL" id="CAXAMN010023361">
    <property type="protein sequence ID" value="CAK9077097.1"/>
    <property type="molecule type" value="Genomic_DNA"/>
</dbReference>
<dbReference type="PANTHER" id="PTHR10037:SF62">
    <property type="entry name" value="SODIUM CHANNEL PROTEIN 60E"/>
    <property type="match status" value="1"/>
</dbReference>
<dbReference type="Proteomes" id="UP001642484">
    <property type="component" value="Unassembled WGS sequence"/>
</dbReference>
<dbReference type="Gene3D" id="1.10.287.70">
    <property type="match status" value="1"/>
</dbReference>
<dbReference type="CDD" id="cd00051">
    <property type="entry name" value="EFh"/>
    <property type="match status" value="1"/>
</dbReference>
<evidence type="ECO:0000256" key="6">
    <source>
        <dbReference type="SAM" id="MobiDB-lite"/>
    </source>
</evidence>
<evidence type="ECO:0000256" key="2">
    <source>
        <dbReference type="ARBA" id="ARBA00022692"/>
    </source>
</evidence>
<evidence type="ECO:0000256" key="7">
    <source>
        <dbReference type="SAM" id="Phobius"/>
    </source>
</evidence>
<gene>
    <name evidence="9" type="ORF">CCMP2556_LOCUS37999</name>
</gene>
<organism evidence="9 10">
    <name type="scientific">Durusdinium trenchii</name>
    <dbReference type="NCBI Taxonomy" id="1381693"/>
    <lineage>
        <taxon>Eukaryota</taxon>
        <taxon>Sar</taxon>
        <taxon>Alveolata</taxon>
        <taxon>Dinophyceae</taxon>
        <taxon>Suessiales</taxon>
        <taxon>Symbiodiniaceae</taxon>
        <taxon>Durusdinium</taxon>
    </lineage>
</organism>
<proteinExistence type="predicted"/>
<dbReference type="SMART" id="SM00054">
    <property type="entry name" value="EFh"/>
    <property type="match status" value="2"/>
</dbReference>
<reference evidence="9 10" key="1">
    <citation type="submission" date="2024-02" db="EMBL/GenBank/DDBJ databases">
        <authorList>
            <person name="Chen Y."/>
            <person name="Shah S."/>
            <person name="Dougan E. K."/>
            <person name="Thang M."/>
            <person name="Chan C."/>
        </authorList>
    </citation>
    <scope>NUCLEOTIDE SEQUENCE [LARGE SCALE GENOMIC DNA]</scope>
</reference>
<feature type="transmembrane region" description="Helical" evidence="7">
    <location>
        <begin position="244"/>
        <end position="264"/>
    </location>
</feature>
<dbReference type="InterPro" id="IPR032675">
    <property type="entry name" value="LRR_dom_sf"/>
</dbReference>
<keyword evidence="10" id="KW-1185">Reference proteome</keyword>
<evidence type="ECO:0000259" key="8">
    <source>
        <dbReference type="PROSITE" id="PS50222"/>
    </source>
</evidence>
<feature type="transmembrane region" description="Helical" evidence="7">
    <location>
        <begin position="147"/>
        <end position="163"/>
    </location>
</feature>
<dbReference type="InterPro" id="IPR002048">
    <property type="entry name" value="EF_hand_dom"/>
</dbReference>
<feature type="transmembrane region" description="Helical" evidence="7">
    <location>
        <begin position="317"/>
        <end position="345"/>
    </location>
</feature>
<dbReference type="InterPro" id="IPR027359">
    <property type="entry name" value="Volt_channel_dom_sf"/>
</dbReference>
<comment type="subcellular location">
    <subcellularLocation>
        <location evidence="1">Membrane</location>
        <topology evidence="1">Multi-pass membrane protein</topology>
    </subcellularLocation>
</comment>
<keyword evidence="4 7" id="KW-1133">Transmembrane helix</keyword>
<dbReference type="InterPro" id="IPR006553">
    <property type="entry name" value="Leu-rich_rpt_Cys-con_subtyp"/>
</dbReference>
<evidence type="ECO:0000256" key="4">
    <source>
        <dbReference type="ARBA" id="ARBA00022989"/>
    </source>
</evidence>
<dbReference type="InterPro" id="IPR018247">
    <property type="entry name" value="EF_Hand_1_Ca_BS"/>
</dbReference>
<evidence type="ECO:0000256" key="3">
    <source>
        <dbReference type="ARBA" id="ARBA00022837"/>
    </source>
</evidence>
<feature type="domain" description="EF-hand" evidence="8">
    <location>
        <begin position="367"/>
        <end position="402"/>
    </location>
</feature>
<dbReference type="Gene3D" id="1.20.120.350">
    <property type="entry name" value="Voltage-gated potassium channels. Chain C"/>
    <property type="match status" value="1"/>
</dbReference>
<evidence type="ECO:0000256" key="1">
    <source>
        <dbReference type="ARBA" id="ARBA00004141"/>
    </source>
</evidence>
<keyword evidence="2 7" id="KW-0812">Transmembrane</keyword>
<evidence type="ECO:0000313" key="10">
    <source>
        <dbReference type="Proteomes" id="UP001642484"/>
    </source>
</evidence>
<evidence type="ECO:0000256" key="5">
    <source>
        <dbReference type="ARBA" id="ARBA00023136"/>
    </source>
</evidence>
<dbReference type="SUPFAM" id="SSF52047">
    <property type="entry name" value="RNI-like"/>
    <property type="match status" value="1"/>
</dbReference>
<dbReference type="InterPro" id="IPR043203">
    <property type="entry name" value="VGCC_Ca_Na"/>
</dbReference>
<dbReference type="Gene3D" id="1.10.238.10">
    <property type="entry name" value="EF-hand"/>
    <property type="match status" value="1"/>
</dbReference>
<dbReference type="InterPro" id="IPR011992">
    <property type="entry name" value="EF-hand-dom_pair"/>
</dbReference>
<name>A0ABP0PM36_9DINO</name>
<dbReference type="PROSITE" id="PS00018">
    <property type="entry name" value="EF_HAND_1"/>
    <property type="match status" value="2"/>
</dbReference>
<dbReference type="PANTHER" id="PTHR10037">
    <property type="entry name" value="VOLTAGE-GATED CATION CHANNEL CALCIUM AND SODIUM"/>
    <property type="match status" value="1"/>
</dbReference>
<dbReference type="InterPro" id="IPR005821">
    <property type="entry name" value="Ion_trans_dom"/>
</dbReference>
<dbReference type="SUPFAM" id="SSF81324">
    <property type="entry name" value="Voltage-gated potassium channels"/>
    <property type="match status" value="1"/>
</dbReference>
<dbReference type="Pfam" id="PF00520">
    <property type="entry name" value="Ion_trans"/>
    <property type="match status" value="1"/>
</dbReference>
<evidence type="ECO:0000313" key="9">
    <source>
        <dbReference type="EMBL" id="CAK9077097.1"/>
    </source>
</evidence>
<sequence>MLVEHEARLKSHVDQSIERLTQRMNLTESDYPNIMHVPSQNATPRRGGKSTHTSQYKTGVPTYVRKLVEGTLKGSGGLGNSTLRSGTGIANSWSSVEHNLVRRKQLWVWYDICTMIVIFLYACLMGVNLQVTTLRGSEPPWTNQGELAFCIFFSVDLGIRVLVEQLRFVTGPMKWWNLLDVVLVSLMISSQITQYGLISSMSGLRVLRLLRVLRIMRLAKYFAKWPQFRQIRILVASIGESLKMMIWLMLLAFSVIYVFSLVLTEGVWQSCREDSQREELLCKKFGTLTGSMLTLYQILYSGVLWGELWDEMTAWHWFFQFFYLLYVSFSVVILGNMMASFLFSLQKKVSKKEKENLIQSEIESKEEFVQQMNVVFREFDQNGNGAISWTEFQIALEDQRMHAFLSSLDLDISDAIGLFSVLDSDGTGAIEHSEFLLGCLRLRGGAKAVDMVRVQMEQEWMHQAMLTMRSMMQDLMKVSRAKAFEMQLEPTPSCDGSDIELSDFAKFSSSSQIFPKSSESMGVTGLLSYEYRTNLPSEERAVSLKELKRISSDALLASRHGWDDPRTGRRIESNTLNLYHFSYYHILPKTAPKTGLLLRMEPLKSQLLHWRALCGQQIFQQSDKMTLPSASATILRADMDGDVLTVCVALSQGRFTTHAEDGNIMLGDAPLGKLQSMECLNSFSYKEYLSLTPCKPTWYCSHWWGEPIVSFVNCCQKHAVLRRLNDTMANYWVCGYANRQHELELEIGQDITQSSFYRALHVAEGLLLILDQDATPFSRIWCDYEVYSSITDPDKMLDIVTMVQSKKQSPGAQMLSKSPLPGESAVAKSVREQNFPLSLLLHGLQVCLEDGEATVQKDKDGILFEMASHADLSTTAGQELLQQNLKRANDALHSTFAILAWPQAMKHGRLLDFANHKEQKLSSKARQKVKLPEILAMDDDREVLELSLAHFEETCVDSSVKILAAGLPPNLQDLRLSFEGCNRITDQSLSALGSRFCLGLKRLYLDFIGCSKLTDTGLYAIAGGLPPALEDLELHFAGCPLLTAAGVGFLREQLPSGLQTFTASFKGTGINRNFATLEEFQG</sequence>
<dbReference type="Gene3D" id="3.80.10.10">
    <property type="entry name" value="Ribonuclease Inhibitor"/>
    <property type="match status" value="1"/>
</dbReference>
<feature type="transmembrane region" description="Helical" evidence="7">
    <location>
        <begin position="107"/>
        <end position="127"/>
    </location>
</feature>
<comment type="caution">
    <text evidence="9">The sequence shown here is derived from an EMBL/GenBank/DDBJ whole genome shotgun (WGS) entry which is preliminary data.</text>
</comment>
<dbReference type="PROSITE" id="PS50222">
    <property type="entry name" value="EF_HAND_2"/>
    <property type="match status" value="1"/>
</dbReference>
<dbReference type="Pfam" id="PF13833">
    <property type="entry name" value="EF-hand_8"/>
    <property type="match status" value="1"/>
</dbReference>
<accession>A0ABP0PM36</accession>
<dbReference type="SMART" id="SM00367">
    <property type="entry name" value="LRR_CC"/>
    <property type="match status" value="2"/>
</dbReference>
<dbReference type="SUPFAM" id="SSF47473">
    <property type="entry name" value="EF-hand"/>
    <property type="match status" value="1"/>
</dbReference>
<keyword evidence="5 7" id="KW-0472">Membrane</keyword>
<feature type="region of interest" description="Disordered" evidence="6">
    <location>
        <begin position="32"/>
        <end position="55"/>
    </location>
</feature>